<organism evidence="2 3">
    <name type="scientific">Nocardioides marmotae</name>
    <dbReference type="NCBI Taxonomy" id="2663857"/>
    <lineage>
        <taxon>Bacteria</taxon>
        <taxon>Bacillati</taxon>
        <taxon>Actinomycetota</taxon>
        <taxon>Actinomycetes</taxon>
        <taxon>Propionibacteriales</taxon>
        <taxon>Nocardioidaceae</taxon>
        <taxon>Nocardioides</taxon>
    </lineage>
</organism>
<accession>A0A6I3J9T9</accession>
<dbReference type="SUPFAM" id="SSF51445">
    <property type="entry name" value="(Trans)glycosidases"/>
    <property type="match status" value="1"/>
</dbReference>
<dbReference type="InterPro" id="IPR017853">
    <property type="entry name" value="GH"/>
</dbReference>
<dbReference type="Pfam" id="PF00128">
    <property type="entry name" value="Alpha-amylase"/>
    <property type="match status" value="1"/>
</dbReference>
<evidence type="ECO:0000313" key="2">
    <source>
        <dbReference type="EMBL" id="MTB94890.1"/>
    </source>
</evidence>
<evidence type="ECO:0000259" key="1">
    <source>
        <dbReference type="SMART" id="SM00642"/>
    </source>
</evidence>
<dbReference type="PANTHER" id="PTHR10357">
    <property type="entry name" value="ALPHA-AMYLASE FAMILY MEMBER"/>
    <property type="match status" value="1"/>
</dbReference>
<dbReference type="GO" id="GO:0005975">
    <property type="term" value="P:carbohydrate metabolic process"/>
    <property type="evidence" value="ECO:0007669"/>
    <property type="project" value="InterPro"/>
</dbReference>
<dbReference type="InterPro" id="IPR013780">
    <property type="entry name" value="Glyco_hydro_b"/>
</dbReference>
<dbReference type="SMART" id="SM00642">
    <property type="entry name" value="Aamy"/>
    <property type="match status" value="1"/>
</dbReference>
<name>A0A6I3J9T9_9ACTN</name>
<dbReference type="CDD" id="cd12962">
    <property type="entry name" value="X25_BaPul_like"/>
    <property type="match status" value="1"/>
</dbReference>
<dbReference type="InterPro" id="IPR054409">
    <property type="entry name" value="X25_BaPul-like"/>
</dbReference>
<dbReference type="EMBL" id="WLCI01000007">
    <property type="protein sequence ID" value="MTB94890.1"/>
    <property type="molecule type" value="Genomic_DNA"/>
</dbReference>
<dbReference type="CDD" id="cd11339">
    <property type="entry name" value="AmyAc_bac_CMD_like_2"/>
    <property type="match status" value="1"/>
</dbReference>
<evidence type="ECO:0000313" key="3">
    <source>
        <dbReference type="Proteomes" id="UP000433406"/>
    </source>
</evidence>
<dbReference type="Gene3D" id="2.60.40.1180">
    <property type="entry name" value="Golgi alpha-mannosidase II"/>
    <property type="match status" value="1"/>
</dbReference>
<keyword evidence="3" id="KW-1185">Reference proteome</keyword>
<dbReference type="Gene3D" id="3.20.20.80">
    <property type="entry name" value="Glycosidases"/>
    <property type="match status" value="1"/>
</dbReference>
<dbReference type="SUPFAM" id="SSF51011">
    <property type="entry name" value="Glycosyl hydrolase domain"/>
    <property type="match status" value="1"/>
</dbReference>
<dbReference type="InterPro" id="IPR006047">
    <property type="entry name" value="GH13_cat_dom"/>
</dbReference>
<comment type="caution">
    <text evidence="2">The sequence shown here is derived from an EMBL/GenBank/DDBJ whole genome shotgun (WGS) entry which is preliminary data.</text>
</comment>
<gene>
    <name evidence="2" type="ORF">GGQ22_07310</name>
</gene>
<protein>
    <submittedName>
        <fullName evidence="2">Alpha-amylase</fullName>
    </submittedName>
</protein>
<dbReference type="Pfam" id="PF22058">
    <property type="entry name" value="X25_BaPul_like"/>
    <property type="match status" value="1"/>
</dbReference>
<dbReference type="Gene3D" id="2.60.40.10">
    <property type="entry name" value="Immunoglobulins"/>
    <property type="match status" value="1"/>
</dbReference>
<dbReference type="InterPro" id="IPR013783">
    <property type="entry name" value="Ig-like_fold"/>
</dbReference>
<sequence>MSAAAPRVRSAPLGVSAITREAAVRRTVPSTLVAAGAALALVWPTAPAVAAEGDRGGQDRGPARHALRAGITDDSFYFVMADRFANGDPGNDTGGIAGGKDEHGFDPTAKGYFNGGDLDGLRAQLDYIEGLGTDAIWLTPVFQNKPVQLEDGPSAGYHGYWITDFTRIDPHLGTNADLTELVEAAHERGIKVFFDIITNHTADVIGYEEGARTAYVPKDVEPYLTAGGVPFDDRDHAGTAGFPELDAATSFPYTPVLEPGEEDLKVPAWLNDPTLYHNRGNTTFTGEDSQYGDFFGLDDLFTEHPRVVEGMIDIYRTWVEDFGIDGFRIDTMKHVDDAFWQAFGPGLLDFARSHGKPDFFMFGEVALDGSDAAAKAFTSHYTTHDGMQAILDFPFQWAARDFVSKQGSGRALARFFRDDDWYTDADSNVHSLPTFLGNHDMGRFGHFLGVDDPERSAEEMLRRDVLAHELMYLSRGNPVVYYGDEQGFTGTGGDQLARQSMFASQVPEYVDDDQLGSEETPATDSFDTDHPLYRAVAGLDRLLEQHPALRRGAQQVRAAGEDVVAFSRIDRRQQQEYVVVVNTADRARTLTVPTWVARGDFRRVHGDGPAVRRSARDGRLRVSVPATSAVVYASTERIPASRKAPPVRLAEPVPTKVARSRTKVTAKVGGDSFFEVTFQAKVGGGRWRDIGTDDSAPYRVFHDTRDLAPGTKVRYRAAVLDNRGHSRTSGVRTTRVAPPTVDLTTSGQGGTVSAVDPVTVTATVDPERPGQSVRFERSVAGGAWTTIGTDSSSPAFTVRDDVTGLPLGTRVRYRAVLLEPGTPRVVGGPVAVTTAAPTPARDSVTVAGSLQSEIGCPEDWQPACVESRLAFDPTDGRWHATFDLPAGTYEWKVAIDGSWDENYGAGGAAGGDNLTLVVPEGGATYRFTWDQVSKEPSATLVP</sequence>
<reference evidence="2 3" key="1">
    <citation type="submission" date="2019-10" db="EMBL/GenBank/DDBJ databases">
        <title>Nocardioides novel species isolated from the excrement of Marmot.</title>
        <authorList>
            <person name="Zhang G."/>
        </authorList>
    </citation>
    <scope>NUCLEOTIDE SEQUENCE [LARGE SCALE GENOMIC DNA]</scope>
    <source>
        <strain evidence="3">zg-579</strain>
    </source>
</reference>
<dbReference type="Proteomes" id="UP000433406">
    <property type="component" value="Unassembled WGS sequence"/>
</dbReference>
<dbReference type="AlphaFoldDB" id="A0A6I3J9T9"/>
<dbReference type="PANTHER" id="PTHR10357:SF209">
    <property type="entry name" value="PERIPLASMIC ALPHA-AMYLASE"/>
    <property type="match status" value="1"/>
</dbReference>
<feature type="domain" description="Glycosyl hydrolase family 13 catalytic" evidence="1">
    <location>
        <begin position="78"/>
        <end position="543"/>
    </location>
</feature>
<proteinExistence type="predicted"/>